<dbReference type="Proteomes" id="UP000440367">
    <property type="component" value="Unassembled WGS sequence"/>
</dbReference>
<dbReference type="Proteomes" id="UP000460718">
    <property type="component" value="Unassembled WGS sequence"/>
</dbReference>
<dbReference type="PANTHER" id="PTHR24559:SF444">
    <property type="entry name" value="REVERSE TRANSCRIPTASE DOMAIN-CONTAINING PROTEIN"/>
    <property type="match status" value="1"/>
</dbReference>
<evidence type="ECO:0000313" key="7">
    <source>
        <dbReference type="EMBL" id="KAE9181103.1"/>
    </source>
</evidence>
<evidence type="ECO:0000259" key="1">
    <source>
        <dbReference type="Pfam" id="PF00078"/>
    </source>
</evidence>
<feature type="domain" description="Reverse transcriptase" evidence="1">
    <location>
        <begin position="4"/>
        <end position="74"/>
    </location>
</feature>
<dbReference type="EMBL" id="QXGF01003039">
    <property type="protein sequence ID" value="KAE8922595.1"/>
    <property type="molecule type" value="Genomic_DNA"/>
</dbReference>
<dbReference type="OrthoDB" id="97707at2759"/>
<dbReference type="CDD" id="cd01647">
    <property type="entry name" value="RT_LTR"/>
    <property type="match status" value="1"/>
</dbReference>
<reference evidence="9 10" key="1">
    <citation type="submission" date="2018-08" db="EMBL/GenBank/DDBJ databases">
        <title>Genomic investigation of the strawberry pathogen Phytophthora fragariae indicates pathogenicity is determined by transcriptional variation in three key races.</title>
        <authorList>
            <person name="Adams T.M."/>
            <person name="Armitage A.D."/>
            <person name="Sobczyk M.K."/>
            <person name="Bates H.J."/>
            <person name="Dunwell J.M."/>
            <person name="Nellist C.F."/>
            <person name="Harrison R.J."/>
        </authorList>
    </citation>
    <scope>NUCLEOTIDE SEQUENCE [LARGE SCALE GENOMIC DNA]</scope>
    <source>
        <strain evidence="8 11">A4</strain>
        <strain evidence="7 12">BC-1</strain>
        <strain evidence="6 10">NOV-27</strain>
        <strain evidence="5 13">NOV-5</strain>
        <strain evidence="4 14">NOV-71</strain>
        <strain evidence="2 9">NOV-9</strain>
        <strain evidence="3 15">SCRP245</strain>
    </source>
</reference>
<sequence>MVLDSMSGSVIYSAIDLTDGFYQILLRESDIPLTAVSTPSGMLWEWLVMPQGLKNASATFNHMVSHVLRPLRDFAPTSSSTVALKEISARSKSMCGT</sequence>
<dbReference type="SUPFAM" id="SSF56672">
    <property type="entry name" value="DNA/RNA polymerases"/>
    <property type="match status" value="1"/>
</dbReference>
<dbReference type="InterPro" id="IPR053134">
    <property type="entry name" value="RNA-dir_DNA_polymerase"/>
</dbReference>
<dbReference type="InterPro" id="IPR043502">
    <property type="entry name" value="DNA/RNA_pol_sf"/>
</dbReference>
<dbReference type="EMBL" id="QXFZ01003046">
    <property type="protein sequence ID" value="KAE9071710.1"/>
    <property type="molecule type" value="Genomic_DNA"/>
</dbReference>
<dbReference type="Gene3D" id="3.10.10.10">
    <property type="entry name" value="HIV Type 1 Reverse Transcriptase, subunit A, domain 1"/>
    <property type="match status" value="1"/>
</dbReference>
<evidence type="ECO:0000313" key="13">
    <source>
        <dbReference type="Proteomes" id="UP000440732"/>
    </source>
</evidence>
<keyword evidence="10" id="KW-1185">Reference proteome</keyword>
<dbReference type="Proteomes" id="UP000441208">
    <property type="component" value="Unassembled WGS sequence"/>
</dbReference>
<evidence type="ECO:0000313" key="8">
    <source>
        <dbReference type="EMBL" id="KAE9276869.1"/>
    </source>
</evidence>
<evidence type="ECO:0000313" key="6">
    <source>
        <dbReference type="EMBL" id="KAE9173014.1"/>
    </source>
</evidence>
<evidence type="ECO:0000313" key="2">
    <source>
        <dbReference type="EMBL" id="KAE8922595.1"/>
    </source>
</evidence>
<evidence type="ECO:0000313" key="15">
    <source>
        <dbReference type="Proteomes" id="UP000460718"/>
    </source>
</evidence>
<accession>A0A6A3DNP1</accession>
<gene>
    <name evidence="8" type="ORF">PF001_g25924</name>
    <name evidence="7" type="ORF">PF002_g27372</name>
    <name evidence="6" type="ORF">PF005_g26455</name>
    <name evidence="5" type="ORF">PF006_g26155</name>
    <name evidence="4" type="ORF">PF007_g26454</name>
    <name evidence="2" type="ORF">PF009_g27141</name>
    <name evidence="3" type="ORF">PF011_g24672</name>
</gene>
<evidence type="ECO:0000313" key="12">
    <source>
        <dbReference type="Proteomes" id="UP000440367"/>
    </source>
</evidence>
<evidence type="ECO:0000313" key="5">
    <source>
        <dbReference type="EMBL" id="KAE9085831.1"/>
    </source>
</evidence>
<evidence type="ECO:0000313" key="11">
    <source>
        <dbReference type="Proteomes" id="UP000437068"/>
    </source>
</evidence>
<proteinExistence type="predicted"/>
<evidence type="ECO:0000313" key="3">
    <source>
        <dbReference type="EMBL" id="KAE8974927.1"/>
    </source>
</evidence>
<evidence type="ECO:0000313" key="10">
    <source>
        <dbReference type="Proteomes" id="UP000433483"/>
    </source>
</evidence>
<comment type="caution">
    <text evidence="2">The sequence shown here is derived from an EMBL/GenBank/DDBJ whole genome shotgun (WGS) entry which is preliminary data.</text>
</comment>
<evidence type="ECO:0000313" key="14">
    <source>
        <dbReference type="Proteomes" id="UP000441208"/>
    </source>
</evidence>
<protein>
    <recommendedName>
        <fullName evidence="1">Reverse transcriptase domain-containing protein</fullName>
    </recommendedName>
</protein>
<dbReference type="Pfam" id="PF00078">
    <property type="entry name" value="RVT_1"/>
    <property type="match status" value="1"/>
</dbReference>
<dbReference type="Proteomes" id="UP000429523">
    <property type="component" value="Unassembled WGS sequence"/>
</dbReference>
<dbReference type="Proteomes" id="UP000440732">
    <property type="component" value="Unassembled WGS sequence"/>
</dbReference>
<dbReference type="EMBL" id="QXGA01003231">
    <property type="protein sequence ID" value="KAE9085831.1"/>
    <property type="molecule type" value="Genomic_DNA"/>
</dbReference>
<dbReference type="Proteomes" id="UP000433483">
    <property type="component" value="Unassembled WGS sequence"/>
</dbReference>
<dbReference type="AlphaFoldDB" id="A0A6A3DNP1"/>
<name>A0A6A3DNP1_9STRA</name>
<evidence type="ECO:0000313" key="4">
    <source>
        <dbReference type="EMBL" id="KAE9071710.1"/>
    </source>
</evidence>
<dbReference type="EMBL" id="QXFW01002847">
    <property type="protein sequence ID" value="KAE8974927.1"/>
    <property type="molecule type" value="Genomic_DNA"/>
</dbReference>
<evidence type="ECO:0000313" key="9">
    <source>
        <dbReference type="Proteomes" id="UP000429523"/>
    </source>
</evidence>
<dbReference type="Proteomes" id="UP000437068">
    <property type="component" value="Unassembled WGS sequence"/>
</dbReference>
<dbReference type="Gene3D" id="3.30.70.270">
    <property type="match status" value="1"/>
</dbReference>
<dbReference type="EMBL" id="QXGB01003064">
    <property type="protein sequence ID" value="KAE9173014.1"/>
    <property type="molecule type" value="Genomic_DNA"/>
</dbReference>
<dbReference type="InterPro" id="IPR043128">
    <property type="entry name" value="Rev_trsase/Diguanyl_cyclase"/>
</dbReference>
<organism evidence="2 9">
    <name type="scientific">Phytophthora fragariae</name>
    <dbReference type="NCBI Taxonomy" id="53985"/>
    <lineage>
        <taxon>Eukaryota</taxon>
        <taxon>Sar</taxon>
        <taxon>Stramenopiles</taxon>
        <taxon>Oomycota</taxon>
        <taxon>Peronosporomycetes</taxon>
        <taxon>Peronosporales</taxon>
        <taxon>Peronosporaceae</taxon>
        <taxon>Phytophthora</taxon>
    </lineage>
</organism>
<dbReference type="InterPro" id="IPR000477">
    <property type="entry name" value="RT_dom"/>
</dbReference>
<dbReference type="EMBL" id="QXGD01003065">
    <property type="protein sequence ID" value="KAE9181103.1"/>
    <property type="molecule type" value="Genomic_DNA"/>
</dbReference>
<dbReference type="EMBL" id="QXGE01003134">
    <property type="protein sequence ID" value="KAE9276869.1"/>
    <property type="molecule type" value="Genomic_DNA"/>
</dbReference>
<dbReference type="PANTHER" id="PTHR24559">
    <property type="entry name" value="TRANSPOSON TY3-I GAG-POL POLYPROTEIN"/>
    <property type="match status" value="1"/>
</dbReference>